<dbReference type="EMBL" id="KL142373">
    <property type="protein sequence ID" value="KDR79562.1"/>
    <property type="molecule type" value="Genomic_DNA"/>
</dbReference>
<dbReference type="AlphaFoldDB" id="A0A067TB45"/>
<evidence type="ECO:0000313" key="3">
    <source>
        <dbReference type="Proteomes" id="UP000027222"/>
    </source>
</evidence>
<organism evidence="2 3">
    <name type="scientific">Galerina marginata (strain CBS 339.88)</name>
    <dbReference type="NCBI Taxonomy" id="685588"/>
    <lineage>
        <taxon>Eukaryota</taxon>
        <taxon>Fungi</taxon>
        <taxon>Dikarya</taxon>
        <taxon>Basidiomycota</taxon>
        <taxon>Agaricomycotina</taxon>
        <taxon>Agaricomycetes</taxon>
        <taxon>Agaricomycetidae</taxon>
        <taxon>Agaricales</taxon>
        <taxon>Agaricineae</taxon>
        <taxon>Strophariaceae</taxon>
        <taxon>Galerina</taxon>
    </lineage>
</organism>
<accession>A0A067TB45</accession>
<sequence>MAGEMGDGGDLVGTYVNSGHIAPSANSFSRVEGTREIMGIIRYFELSLDMDAEDLGLEEECDDSDEDVASESDDDKTAGDDEQGLDNIFMGI</sequence>
<evidence type="ECO:0000313" key="2">
    <source>
        <dbReference type="EMBL" id="KDR79562.1"/>
    </source>
</evidence>
<evidence type="ECO:0000256" key="1">
    <source>
        <dbReference type="SAM" id="MobiDB-lite"/>
    </source>
</evidence>
<gene>
    <name evidence="2" type="ORF">GALMADRAFT_154420</name>
</gene>
<dbReference type="Proteomes" id="UP000027222">
    <property type="component" value="Unassembled WGS sequence"/>
</dbReference>
<feature type="region of interest" description="Disordered" evidence="1">
    <location>
        <begin position="1"/>
        <end position="28"/>
    </location>
</feature>
<proteinExistence type="predicted"/>
<protein>
    <submittedName>
        <fullName evidence="2">Uncharacterized protein</fullName>
    </submittedName>
</protein>
<name>A0A067TB45_GALM3</name>
<feature type="compositionally biased region" description="Acidic residues" evidence="1">
    <location>
        <begin position="59"/>
        <end position="84"/>
    </location>
</feature>
<feature type="compositionally biased region" description="Gly residues" evidence="1">
    <location>
        <begin position="1"/>
        <end position="11"/>
    </location>
</feature>
<keyword evidence="3" id="KW-1185">Reference proteome</keyword>
<reference evidence="3" key="1">
    <citation type="journal article" date="2014" name="Proc. Natl. Acad. Sci. U.S.A.">
        <title>Extensive sampling of basidiomycete genomes demonstrates inadequacy of the white-rot/brown-rot paradigm for wood decay fungi.</title>
        <authorList>
            <person name="Riley R."/>
            <person name="Salamov A.A."/>
            <person name="Brown D.W."/>
            <person name="Nagy L.G."/>
            <person name="Floudas D."/>
            <person name="Held B.W."/>
            <person name="Levasseur A."/>
            <person name="Lombard V."/>
            <person name="Morin E."/>
            <person name="Otillar R."/>
            <person name="Lindquist E.A."/>
            <person name="Sun H."/>
            <person name="LaButti K.M."/>
            <person name="Schmutz J."/>
            <person name="Jabbour D."/>
            <person name="Luo H."/>
            <person name="Baker S.E."/>
            <person name="Pisabarro A.G."/>
            <person name="Walton J.D."/>
            <person name="Blanchette R.A."/>
            <person name="Henrissat B."/>
            <person name="Martin F."/>
            <person name="Cullen D."/>
            <person name="Hibbett D.S."/>
            <person name="Grigoriev I.V."/>
        </authorList>
    </citation>
    <scope>NUCLEOTIDE SEQUENCE [LARGE SCALE GENOMIC DNA]</scope>
    <source>
        <strain evidence="3">CBS 339.88</strain>
    </source>
</reference>
<dbReference type="HOGENOM" id="CLU_2413421_0_0_1"/>
<feature type="region of interest" description="Disordered" evidence="1">
    <location>
        <begin position="59"/>
        <end position="92"/>
    </location>
</feature>